<dbReference type="RefSeq" id="WP_091157663.1">
    <property type="nucleotide sequence ID" value="NZ_FNOT01000007.1"/>
</dbReference>
<evidence type="ECO:0008006" key="3">
    <source>
        <dbReference type="Google" id="ProtNLM"/>
    </source>
</evidence>
<reference evidence="2" key="1">
    <citation type="submission" date="2016-10" db="EMBL/GenBank/DDBJ databases">
        <authorList>
            <person name="Varghese N."/>
            <person name="Submissions S."/>
        </authorList>
    </citation>
    <scope>NUCLEOTIDE SEQUENCE [LARGE SCALE GENOMIC DNA]</scope>
    <source>
        <strain evidence="2">DSM 45422</strain>
    </source>
</reference>
<sequence length="187" mass="20283">MSGPGEDADLAAARVAAQAFVREEAGFAQVTSIDRAGFPVGRTMTAFLEPDWSVALVQRRTHARLTQLRRDPHVLVAWVGSPAPGATNERPHVFDLGRLPPRAVFVRGTAVFAPDDWTVERYLRAVTAQRAAGHTRAPLRTPEQVVADLAGVLVRPYRVRLEGFAEGARSFDWTVDPPPDPAPMGAA</sequence>
<dbReference type="EMBL" id="FNOT01000007">
    <property type="protein sequence ID" value="SDY46765.1"/>
    <property type="molecule type" value="Genomic_DNA"/>
</dbReference>
<proteinExistence type="predicted"/>
<gene>
    <name evidence="1" type="ORF">SAMN05660209_02934</name>
</gene>
<dbReference type="InterPro" id="IPR012349">
    <property type="entry name" value="Split_barrel_FMN-bd"/>
</dbReference>
<dbReference type="STRING" id="1137993.SAMN05660209_02934"/>
<dbReference type="OrthoDB" id="3362361at2"/>
<dbReference type="Proteomes" id="UP000198921">
    <property type="component" value="Unassembled WGS sequence"/>
</dbReference>
<evidence type="ECO:0000313" key="2">
    <source>
        <dbReference type="Proteomes" id="UP000198921"/>
    </source>
</evidence>
<dbReference type="AlphaFoldDB" id="A0A1H3K4S8"/>
<keyword evidence="2" id="KW-1185">Reference proteome</keyword>
<evidence type="ECO:0000313" key="1">
    <source>
        <dbReference type="EMBL" id="SDY46765.1"/>
    </source>
</evidence>
<protein>
    <recommendedName>
        <fullName evidence="3">Pyridoxamine 5'-phosphate oxidase</fullName>
    </recommendedName>
</protein>
<name>A0A1H3K4S8_9ACTN</name>
<accession>A0A1H3K4S8</accession>
<dbReference type="SUPFAM" id="SSF50475">
    <property type="entry name" value="FMN-binding split barrel"/>
    <property type="match status" value="1"/>
</dbReference>
<dbReference type="Gene3D" id="2.30.110.10">
    <property type="entry name" value="Electron Transport, Fmn-binding Protein, Chain A"/>
    <property type="match status" value="1"/>
</dbReference>
<organism evidence="1 2">
    <name type="scientific">Geodermatophilus africanus</name>
    <dbReference type="NCBI Taxonomy" id="1137993"/>
    <lineage>
        <taxon>Bacteria</taxon>
        <taxon>Bacillati</taxon>
        <taxon>Actinomycetota</taxon>
        <taxon>Actinomycetes</taxon>
        <taxon>Geodermatophilales</taxon>
        <taxon>Geodermatophilaceae</taxon>
        <taxon>Geodermatophilus</taxon>
    </lineage>
</organism>